<dbReference type="SUPFAM" id="SSF118203">
    <property type="entry name" value="Vacuolar ATP synthase subunit C"/>
    <property type="match status" value="1"/>
</dbReference>
<dbReference type="FunFam" id="1.20.1460.10:FF:000004">
    <property type="entry name" value="V-type proton ATPase subunit C"/>
    <property type="match status" value="1"/>
</dbReference>
<evidence type="ECO:0000256" key="5">
    <source>
        <dbReference type="ARBA" id="ARBA00023065"/>
    </source>
</evidence>
<dbReference type="Gene3D" id="1.20.1460.10">
    <property type="entry name" value="subunit c (vma5p) of the yeast v-atpase, domain 2"/>
    <property type="match status" value="1"/>
</dbReference>
<dbReference type="Proteomes" id="UP000694383">
    <property type="component" value="Unplaced"/>
</dbReference>
<reference evidence="9" key="2">
    <citation type="submission" date="2025-09" db="UniProtKB">
        <authorList>
            <consortium name="Ensembl"/>
        </authorList>
    </citation>
    <scope>IDENTIFICATION</scope>
</reference>
<keyword evidence="10" id="KW-1185">Reference proteome</keyword>
<protein>
    <recommendedName>
        <fullName evidence="8">V-type proton ATPase subunit C</fullName>
    </recommendedName>
</protein>
<dbReference type="FunFam" id="3.30.70.100:FF:000002">
    <property type="entry name" value="V-type proton ATPase subunit C"/>
    <property type="match status" value="1"/>
</dbReference>
<dbReference type="Pfam" id="PF03223">
    <property type="entry name" value="V-ATPase_C"/>
    <property type="match status" value="1"/>
</dbReference>
<dbReference type="Gene3D" id="3.30.70.100">
    <property type="match status" value="1"/>
</dbReference>
<dbReference type="PANTHER" id="PTHR10137:SF5">
    <property type="entry name" value="V-TYPE PROTON ATPASE SUBUNIT C 1"/>
    <property type="match status" value="1"/>
</dbReference>
<keyword evidence="5 8" id="KW-0406">Ion transport</keyword>
<comment type="similarity">
    <text evidence="1 8">Belongs to the V-ATPase C subunit family.</text>
</comment>
<dbReference type="GeneTree" id="ENSGT00390000004263"/>
<evidence type="ECO:0000313" key="10">
    <source>
        <dbReference type="Proteomes" id="UP000694383"/>
    </source>
</evidence>
<keyword evidence="3 8" id="KW-0375">Hydrogen ion transport</keyword>
<dbReference type="GO" id="GO:0046961">
    <property type="term" value="F:proton-transporting ATPase activity, rotational mechanism"/>
    <property type="evidence" value="ECO:0007669"/>
    <property type="project" value="InterPro"/>
</dbReference>
<comment type="subunit">
    <text evidence="7 8">V-ATPase is a heteromultimeric enzyme made up of two complexes: the ATP-hydrolytic V1 complex and the proton translocation V0 complex. The V1 complex consists of three catalytic AB heterodimers that form a heterohexamer, three peripheral stalks each consisting of EG heterodimers, one central rotor including subunits D and F, and the regulatory subunits C and H. The proton translocation complex V0 consists of the proton transport subunit a, a ring of proteolipid subunits c9c'', rotary subunit d, subunits e and f, and two accessory subunits.</text>
</comment>
<dbReference type="CDD" id="cd14785">
    <property type="entry name" value="V-ATPase_C"/>
    <property type="match status" value="1"/>
</dbReference>
<dbReference type="GO" id="GO:0005765">
    <property type="term" value="C:lysosomal membrane"/>
    <property type="evidence" value="ECO:0007669"/>
    <property type="project" value="TreeGrafter"/>
</dbReference>
<reference evidence="9" key="1">
    <citation type="submission" date="2025-08" db="UniProtKB">
        <authorList>
            <consortium name="Ensembl"/>
        </authorList>
    </citation>
    <scope>IDENTIFICATION</scope>
</reference>
<accession>A0A8C8DJ42</accession>
<keyword evidence="2 8" id="KW-0813">Transport</keyword>
<dbReference type="GO" id="GO:0000221">
    <property type="term" value="C:vacuolar proton-transporting V-type ATPase, V1 domain"/>
    <property type="evidence" value="ECO:0007669"/>
    <property type="project" value="TreeGrafter"/>
</dbReference>
<dbReference type="FunFam" id="3.30.70.1180:FF:000003">
    <property type="entry name" value="V-type proton ATPase subunit C"/>
    <property type="match status" value="1"/>
</dbReference>
<evidence type="ECO:0000256" key="6">
    <source>
        <dbReference type="ARBA" id="ARBA00046006"/>
    </source>
</evidence>
<evidence type="ECO:0000256" key="8">
    <source>
        <dbReference type="RuleBase" id="RU364010"/>
    </source>
</evidence>
<evidence type="ECO:0000256" key="7">
    <source>
        <dbReference type="ARBA" id="ARBA00063666"/>
    </source>
</evidence>
<dbReference type="InterPro" id="IPR004907">
    <property type="entry name" value="ATPase_V1-cplx_csu"/>
</dbReference>
<dbReference type="PANTHER" id="PTHR10137">
    <property type="entry name" value="V-TYPE PROTON ATPASE SUBUNIT C"/>
    <property type="match status" value="1"/>
</dbReference>
<evidence type="ECO:0000256" key="2">
    <source>
        <dbReference type="ARBA" id="ARBA00022448"/>
    </source>
</evidence>
<organism evidence="9 10">
    <name type="scientific">Oryzias sinensis</name>
    <name type="common">Chinese medaka</name>
    <dbReference type="NCBI Taxonomy" id="183150"/>
    <lineage>
        <taxon>Eukaryota</taxon>
        <taxon>Metazoa</taxon>
        <taxon>Chordata</taxon>
        <taxon>Craniata</taxon>
        <taxon>Vertebrata</taxon>
        <taxon>Euteleostomi</taxon>
        <taxon>Actinopterygii</taxon>
        <taxon>Neopterygii</taxon>
        <taxon>Teleostei</taxon>
        <taxon>Neoteleostei</taxon>
        <taxon>Acanthomorphata</taxon>
        <taxon>Ovalentaria</taxon>
        <taxon>Atherinomorphae</taxon>
        <taxon>Beloniformes</taxon>
        <taxon>Adrianichthyidae</taxon>
        <taxon>Oryziinae</taxon>
        <taxon>Oryzias</taxon>
    </lineage>
</organism>
<sequence>MTEFWLISAPGEKTCQQTWDKLMVATTRTNNLSTNHKLNIPDLKVGTLDVLVGLSDELAKLDSFVESVVKKVAQYMADVLEDSRDKVQENLLANGGNRFYITQRKKKGTDIRLKLIPFDLVTYITRFQWDMAKYPIKQSLKNISEIISKQVTQIDNDLKARASAYNNLKGNLQNLERKNAGSLLTRSLADIVKKEDFVLESEYLITMLVVVPKTSYNDWNKTYETLSEMVVPRSTKMIIEDNDSGLFSVTLFRKAVDDFKHKARENKFTVREFQYNEEEMKADKEEMTRLSTDKKKQFVSSCIFKEGRSSLFKSDSPLVLNLKPDHSGPLVRWLKVNFSEAFIAWIHIKTLRVFIESVLRYGLPVNFQAMLLQPNKKNMKRLREVLYDLYKHLDSSAAIIDAAMDIPGLNLSQQEYYPYVYYKIDCNLLDFKV</sequence>
<name>A0A8C8DJ42_9TELE</name>
<comment type="function">
    <text evidence="6 8">Subunit of the V1 complex of vacuolar(H+)-ATPase (V-ATPase), a multisubunit enzyme composed of a peripheral complex (V1) that hydrolyzes ATP and a membrane integral complex (V0) that translocates protons. V-ATPase is responsible for acidifying and maintaining the pH of intracellular compartments and in some cell types, is targeted to the plasma membrane, where it is responsible for acidifying the extracellular environment. Subunit C is necessary for the assembly of the catalytic sector of the enzyme and is likely to have a specific function in its catalytic activity.</text>
</comment>
<dbReference type="AlphaFoldDB" id="A0A8C8DJ42"/>
<proteinExistence type="inferred from homology"/>
<evidence type="ECO:0000256" key="3">
    <source>
        <dbReference type="ARBA" id="ARBA00022781"/>
    </source>
</evidence>
<dbReference type="Ensembl" id="ENSOSIT00000009443.1">
    <property type="protein sequence ID" value="ENSOSIP00000008864.1"/>
    <property type="gene ID" value="ENSOSIG00000005638.1"/>
</dbReference>
<dbReference type="InterPro" id="IPR036132">
    <property type="entry name" value="Vac_ATP_synth_c_sf"/>
</dbReference>
<keyword evidence="4" id="KW-0007">Acetylation</keyword>
<evidence type="ECO:0000256" key="1">
    <source>
        <dbReference type="ARBA" id="ARBA00006138"/>
    </source>
</evidence>
<evidence type="ECO:0000313" key="9">
    <source>
        <dbReference type="Ensembl" id="ENSOSIP00000008864.1"/>
    </source>
</evidence>
<evidence type="ECO:0000256" key="4">
    <source>
        <dbReference type="ARBA" id="ARBA00022990"/>
    </source>
</evidence>